<feature type="coiled-coil region" evidence="2">
    <location>
        <begin position="69"/>
        <end position="96"/>
    </location>
</feature>
<comment type="caution">
    <text evidence="3">The sequence shown here is derived from an EMBL/GenBank/DDBJ whole genome shotgun (WGS) entry which is preliminary data.</text>
</comment>
<sequence length="270" mass="29167">MRDRLRRVGRVLQRARAAQRWRDRRRSRVGRLVTAVVCVLAGLMIATSALNARGTDLRPGRNTDLVSLIQSQSRRNAQLSSQLTEIRRQVDALSAANNAQEPDLGPELRRQSVIAGVEAVAGPSVTVTLTDAPSSVAANGIDPDLLVVHQQDIQAVVNALWSGGAEAMTIQGQRVIATTGVKCVGNTVVLHGVPYAPPYVISAIGDPVRLRAALTSSEAIKIYQQYVAAYDLGYQVRQDARSTFPAYDGSLDLDWAHVNREVSPSASPTR</sequence>
<organism evidence="3 4">
    <name type="scientific">Microlunatus ginsengisoli</name>
    <dbReference type="NCBI Taxonomy" id="363863"/>
    <lineage>
        <taxon>Bacteria</taxon>
        <taxon>Bacillati</taxon>
        <taxon>Actinomycetota</taxon>
        <taxon>Actinomycetes</taxon>
        <taxon>Propionibacteriales</taxon>
        <taxon>Propionibacteriaceae</taxon>
        <taxon>Microlunatus</taxon>
    </lineage>
</organism>
<keyword evidence="4" id="KW-1185">Reference proteome</keyword>
<name>A0ABP7ACK2_9ACTN</name>
<dbReference type="Gene3D" id="3.30.70.1880">
    <property type="entry name" value="Protein of unknown function DUF881"/>
    <property type="match status" value="1"/>
</dbReference>
<dbReference type="RefSeq" id="WP_344806897.1">
    <property type="nucleotide sequence ID" value="NZ_BAABAB010000025.1"/>
</dbReference>
<accession>A0ABP7ACK2</accession>
<keyword evidence="2" id="KW-0175">Coiled coil</keyword>
<reference evidence="4" key="1">
    <citation type="journal article" date="2019" name="Int. J. Syst. Evol. Microbiol.">
        <title>The Global Catalogue of Microorganisms (GCM) 10K type strain sequencing project: providing services to taxonomists for standard genome sequencing and annotation.</title>
        <authorList>
            <consortium name="The Broad Institute Genomics Platform"/>
            <consortium name="The Broad Institute Genome Sequencing Center for Infectious Disease"/>
            <person name="Wu L."/>
            <person name="Ma J."/>
        </authorList>
    </citation>
    <scope>NUCLEOTIDE SEQUENCE [LARGE SCALE GENOMIC DNA]</scope>
    <source>
        <strain evidence="4">JCM 16929</strain>
    </source>
</reference>
<evidence type="ECO:0000313" key="4">
    <source>
        <dbReference type="Proteomes" id="UP001501490"/>
    </source>
</evidence>
<evidence type="ECO:0000313" key="3">
    <source>
        <dbReference type="EMBL" id="GAA3629587.1"/>
    </source>
</evidence>
<dbReference type="EMBL" id="BAABAB010000025">
    <property type="protein sequence ID" value="GAA3629587.1"/>
    <property type="molecule type" value="Genomic_DNA"/>
</dbReference>
<gene>
    <name evidence="3" type="ORF">GCM10022236_34870</name>
</gene>
<protein>
    <submittedName>
        <fullName evidence="3">DUF881 domain-containing protein</fullName>
    </submittedName>
</protein>
<evidence type="ECO:0000256" key="1">
    <source>
        <dbReference type="ARBA" id="ARBA00009108"/>
    </source>
</evidence>
<comment type="similarity">
    <text evidence="1">Belongs to the UPF0749 family.</text>
</comment>
<proteinExistence type="inferred from homology"/>
<dbReference type="PANTHER" id="PTHR37313:SF4">
    <property type="entry name" value="CONSERVED MEMBRANE PROTEIN-RELATED"/>
    <property type="match status" value="1"/>
</dbReference>
<dbReference type="InterPro" id="IPR010273">
    <property type="entry name" value="DUF881"/>
</dbReference>
<dbReference type="PANTHER" id="PTHR37313">
    <property type="entry name" value="UPF0749 PROTEIN RV1825"/>
    <property type="match status" value="1"/>
</dbReference>
<evidence type="ECO:0000256" key="2">
    <source>
        <dbReference type="SAM" id="Coils"/>
    </source>
</evidence>
<dbReference type="Proteomes" id="UP001501490">
    <property type="component" value="Unassembled WGS sequence"/>
</dbReference>
<dbReference type="Pfam" id="PF05949">
    <property type="entry name" value="DUF881"/>
    <property type="match status" value="1"/>
</dbReference>